<gene>
    <name evidence="1" type="ORF">HG15A2_29640</name>
</gene>
<accession>A0A517MXT6</accession>
<keyword evidence="2" id="KW-1185">Reference proteome</keyword>
<proteinExistence type="predicted"/>
<protein>
    <submittedName>
        <fullName evidence="1">Uncharacterized protein</fullName>
    </submittedName>
</protein>
<evidence type="ECO:0000313" key="2">
    <source>
        <dbReference type="Proteomes" id="UP000319852"/>
    </source>
</evidence>
<dbReference type="KEGG" id="amob:HG15A2_29640"/>
<name>A0A517MXT6_9BACT</name>
<sequence>MNRNHPHSVSPCLLATGLTLLLTDCETEKRVVRVATEADDRQARAKPFRALTTQPQKRHHFKLKKTEWNSNKKKTGTRCAFRETHLLVRARSGQAAGFLTQETSDWQQAALLWVSWNESARVMASE</sequence>
<dbReference type="AlphaFoldDB" id="A0A517MXT6"/>
<dbReference type="EMBL" id="CP036263">
    <property type="protein sequence ID" value="QDS99637.1"/>
    <property type="molecule type" value="Genomic_DNA"/>
</dbReference>
<evidence type="ECO:0000313" key="1">
    <source>
        <dbReference type="EMBL" id="QDS99637.1"/>
    </source>
</evidence>
<reference evidence="1 2" key="1">
    <citation type="submission" date="2019-02" db="EMBL/GenBank/DDBJ databases">
        <title>Deep-cultivation of Planctomycetes and their phenomic and genomic characterization uncovers novel biology.</title>
        <authorList>
            <person name="Wiegand S."/>
            <person name="Jogler M."/>
            <person name="Boedeker C."/>
            <person name="Pinto D."/>
            <person name="Vollmers J."/>
            <person name="Rivas-Marin E."/>
            <person name="Kohn T."/>
            <person name="Peeters S.H."/>
            <person name="Heuer A."/>
            <person name="Rast P."/>
            <person name="Oberbeckmann S."/>
            <person name="Bunk B."/>
            <person name="Jeske O."/>
            <person name="Meyerdierks A."/>
            <person name="Storesund J.E."/>
            <person name="Kallscheuer N."/>
            <person name="Luecker S."/>
            <person name="Lage O.M."/>
            <person name="Pohl T."/>
            <person name="Merkel B.J."/>
            <person name="Hornburger P."/>
            <person name="Mueller R.-W."/>
            <person name="Bruemmer F."/>
            <person name="Labrenz M."/>
            <person name="Spormann A.M."/>
            <person name="Op den Camp H."/>
            <person name="Overmann J."/>
            <person name="Amann R."/>
            <person name="Jetten M.S.M."/>
            <person name="Mascher T."/>
            <person name="Medema M.H."/>
            <person name="Devos D.P."/>
            <person name="Kaster A.-K."/>
            <person name="Ovreas L."/>
            <person name="Rohde M."/>
            <person name="Galperin M.Y."/>
            <person name="Jogler C."/>
        </authorList>
    </citation>
    <scope>NUCLEOTIDE SEQUENCE [LARGE SCALE GENOMIC DNA]</scope>
    <source>
        <strain evidence="1 2">HG15A2</strain>
    </source>
</reference>
<organism evidence="1 2">
    <name type="scientific">Adhaeretor mobilis</name>
    <dbReference type="NCBI Taxonomy" id="1930276"/>
    <lineage>
        <taxon>Bacteria</taxon>
        <taxon>Pseudomonadati</taxon>
        <taxon>Planctomycetota</taxon>
        <taxon>Planctomycetia</taxon>
        <taxon>Pirellulales</taxon>
        <taxon>Lacipirellulaceae</taxon>
        <taxon>Adhaeretor</taxon>
    </lineage>
</organism>
<dbReference type="Proteomes" id="UP000319852">
    <property type="component" value="Chromosome"/>
</dbReference>